<organism evidence="3 4">
    <name type="scientific">Pelomonas nitida</name>
    <dbReference type="NCBI Taxonomy" id="3299027"/>
    <lineage>
        <taxon>Bacteria</taxon>
        <taxon>Pseudomonadati</taxon>
        <taxon>Pseudomonadota</taxon>
        <taxon>Betaproteobacteria</taxon>
        <taxon>Burkholderiales</taxon>
        <taxon>Sphaerotilaceae</taxon>
        <taxon>Roseateles</taxon>
    </lineage>
</organism>
<evidence type="ECO:0000313" key="3">
    <source>
        <dbReference type="EMBL" id="MFG6458619.1"/>
    </source>
</evidence>
<dbReference type="InterPro" id="IPR046342">
    <property type="entry name" value="CBS_dom_sf"/>
</dbReference>
<proteinExistence type="predicted"/>
<evidence type="ECO:0000259" key="2">
    <source>
        <dbReference type="Pfam" id="PF00571"/>
    </source>
</evidence>
<dbReference type="Pfam" id="PF00571">
    <property type="entry name" value="CBS"/>
    <property type="match status" value="1"/>
</dbReference>
<evidence type="ECO:0000313" key="4">
    <source>
        <dbReference type="Proteomes" id="UP001606305"/>
    </source>
</evidence>
<comment type="caution">
    <text evidence="3">The sequence shown here is derived from an EMBL/GenBank/DDBJ whole genome shotgun (WGS) entry which is preliminary data.</text>
</comment>
<dbReference type="InterPro" id="IPR001680">
    <property type="entry name" value="WD40_rpt"/>
</dbReference>
<keyword evidence="4" id="KW-1185">Reference proteome</keyword>
<feature type="repeat" description="WD" evidence="1">
    <location>
        <begin position="205"/>
        <end position="236"/>
    </location>
</feature>
<reference evidence="3 4" key="1">
    <citation type="submission" date="2024-09" db="EMBL/GenBank/DDBJ databases">
        <title>Novel species of the genus Pelomonas and Roseateles isolated from streams.</title>
        <authorList>
            <person name="Lu H."/>
        </authorList>
    </citation>
    <scope>NUCLEOTIDE SEQUENCE [LARGE SCALE GENOMIC DNA]</scope>
    <source>
        <strain evidence="3 4">BYS96W</strain>
    </source>
</reference>
<gene>
    <name evidence="3" type="ORF">ACG00X_17395</name>
</gene>
<name>A0ABW7G9T2_9BURK</name>
<dbReference type="RefSeq" id="WP_394489774.1">
    <property type="nucleotide sequence ID" value="NZ_JBIGIA010000014.1"/>
</dbReference>
<dbReference type="EMBL" id="JBIGIA010000014">
    <property type="protein sequence ID" value="MFG6458619.1"/>
    <property type="molecule type" value="Genomic_DNA"/>
</dbReference>
<sequence length="255" mass="27928">MNAERLPWHERLHHRDALRAGRYAALADAEGFEAICFALEALGLRLLGEKKNLGKYAEPLGNLARKSVVLSEMSQRFPERFSGFQALMAVVKGARNDAMHTGVYARHATAAAIELCIGLEEALMNEPEGARKAVKDFMVKSPVVVEAWQPVAHARQLMLTHSFSFLPVYLDGAWRLLSEGGLARYVRTGRSPSKALAVTIENAAASLHLVDAKVVDLDADVDLLLTSSEDASIRLWLVADAHGRLCGVLSPFELM</sequence>
<dbReference type="Proteomes" id="UP001606305">
    <property type="component" value="Unassembled WGS sequence"/>
</dbReference>
<dbReference type="PROSITE" id="PS50082">
    <property type="entry name" value="WD_REPEATS_2"/>
    <property type="match status" value="1"/>
</dbReference>
<accession>A0ABW7G9T2</accession>
<feature type="domain" description="CBS" evidence="2">
    <location>
        <begin position="134"/>
        <end position="176"/>
    </location>
</feature>
<keyword evidence="1" id="KW-0853">WD repeat</keyword>
<dbReference type="Gene3D" id="3.10.580.10">
    <property type="entry name" value="CBS-domain"/>
    <property type="match status" value="1"/>
</dbReference>
<evidence type="ECO:0000256" key="1">
    <source>
        <dbReference type="PROSITE-ProRule" id="PRU00221"/>
    </source>
</evidence>
<protein>
    <submittedName>
        <fullName evidence="3">CBS domain-containing protein</fullName>
    </submittedName>
</protein>
<dbReference type="InterPro" id="IPR000644">
    <property type="entry name" value="CBS_dom"/>
</dbReference>
<dbReference type="SUPFAM" id="SSF54631">
    <property type="entry name" value="CBS-domain pair"/>
    <property type="match status" value="1"/>
</dbReference>